<name>A0A345L148_9CAUD</name>
<dbReference type="KEGG" id="vg:54997762"/>
<evidence type="ECO:0000313" key="2">
    <source>
        <dbReference type="Proteomes" id="UP000258434"/>
    </source>
</evidence>
<dbReference type="RefSeq" id="YP_009806888.1">
    <property type="nucleotide sequence ID" value="NC_048018.1"/>
</dbReference>
<dbReference type="GeneID" id="54997762"/>
<organism evidence="1 2">
    <name type="scientific">Gordonia phage Apricot</name>
    <dbReference type="NCBI Taxonomy" id="2250319"/>
    <lineage>
        <taxon>Viruses</taxon>
        <taxon>Duplodnaviria</taxon>
        <taxon>Heunggongvirae</taxon>
        <taxon>Uroviricota</taxon>
        <taxon>Caudoviricetes</taxon>
        <taxon>Apricotvirus</taxon>
        <taxon>Apricotvirus apricot</taxon>
    </lineage>
</organism>
<reference evidence="1" key="1">
    <citation type="submission" date="2018-06" db="EMBL/GenBank/DDBJ databases">
        <authorList>
            <person name="Cornell B."/>
            <person name="Fuss D."/>
            <person name="Goetz G."/>
            <person name="Gregory H."/>
            <person name="Huttelmaier S."/>
            <person name="Tobiason D.M."/>
            <person name="Hughes L.E."/>
            <person name="Garlena R.A."/>
            <person name="Russell D.A."/>
            <person name="Pope W.H."/>
            <person name="Jacobs-Sera D."/>
            <person name="Hatfull G.F."/>
        </authorList>
    </citation>
    <scope>NUCLEOTIDE SEQUENCE</scope>
</reference>
<proteinExistence type="predicted"/>
<protein>
    <submittedName>
        <fullName evidence="1">Uncharacterized protein</fullName>
    </submittedName>
</protein>
<dbReference type="EMBL" id="MH536812">
    <property type="protein sequence ID" value="AXH49000.1"/>
    <property type="molecule type" value="Genomic_DNA"/>
</dbReference>
<accession>A0A345L148</accession>
<keyword evidence="2" id="KW-1185">Reference proteome</keyword>
<gene>
    <name evidence="1" type="primary">40</name>
    <name evidence="1" type="ORF">SEA_APRICOT_40</name>
</gene>
<evidence type="ECO:0000313" key="1">
    <source>
        <dbReference type="EMBL" id="AXH49000.1"/>
    </source>
</evidence>
<dbReference type="Proteomes" id="UP000258434">
    <property type="component" value="Segment"/>
</dbReference>
<sequence>MAQKITPEIGVLTPDSPALYSYGCKDNYREEVKLVDKVDLALAIAALSAILQAITVWQNRNRE</sequence>